<keyword evidence="2" id="KW-1185">Reference proteome</keyword>
<reference evidence="1 2" key="1">
    <citation type="journal article" date="2019" name="Genome Biol. Evol.">
        <title>Day and night: Metabolic profiles and evolutionary relationships of six axenic non-marine cyanobacteria.</title>
        <authorList>
            <person name="Will S.E."/>
            <person name="Henke P."/>
            <person name="Boedeker C."/>
            <person name="Huang S."/>
            <person name="Brinkmann H."/>
            <person name="Rohde M."/>
            <person name="Jarek M."/>
            <person name="Friedl T."/>
            <person name="Seufert S."/>
            <person name="Schumacher M."/>
            <person name="Overmann J."/>
            <person name="Neumann-Schaal M."/>
            <person name="Petersen J."/>
        </authorList>
    </citation>
    <scope>NUCLEOTIDE SEQUENCE [LARGE SCALE GENOMIC DNA]</scope>
    <source>
        <strain evidence="1 2">SAG 39.79</strain>
    </source>
</reference>
<name>A0AB37UIZ7_9CYAN</name>
<proteinExistence type="predicted"/>
<accession>A0AB37UIZ7</accession>
<dbReference type="EMBL" id="RSCK01000027">
    <property type="protein sequence ID" value="RUT11348.1"/>
    <property type="molecule type" value="Genomic_DNA"/>
</dbReference>
<gene>
    <name evidence="1" type="ORF">DSM107010_33870</name>
</gene>
<sequence length="62" mass="6775">MLENQLDKALQLSKTKNTSSFKACGTTSKSTNLGSSQLLVKQDNLKKVFESGSMSQDETFAE</sequence>
<organism evidence="1 2">
    <name type="scientific">Chroococcidiopsis cubana SAG 39.79</name>
    <dbReference type="NCBI Taxonomy" id="388085"/>
    <lineage>
        <taxon>Bacteria</taxon>
        <taxon>Bacillati</taxon>
        <taxon>Cyanobacteriota</taxon>
        <taxon>Cyanophyceae</taxon>
        <taxon>Chroococcidiopsidales</taxon>
        <taxon>Chroococcidiopsidaceae</taxon>
        <taxon>Chroococcidiopsis</taxon>
    </lineage>
</organism>
<dbReference type="Proteomes" id="UP000282574">
    <property type="component" value="Unassembled WGS sequence"/>
</dbReference>
<protein>
    <submittedName>
        <fullName evidence="1">Uncharacterized protein</fullName>
    </submittedName>
</protein>
<dbReference type="AlphaFoldDB" id="A0AB37UIZ7"/>
<comment type="caution">
    <text evidence="1">The sequence shown here is derived from an EMBL/GenBank/DDBJ whole genome shotgun (WGS) entry which is preliminary data.</text>
</comment>
<evidence type="ECO:0000313" key="1">
    <source>
        <dbReference type="EMBL" id="RUT11348.1"/>
    </source>
</evidence>
<evidence type="ECO:0000313" key="2">
    <source>
        <dbReference type="Proteomes" id="UP000282574"/>
    </source>
</evidence>